<evidence type="ECO:0000313" key="2">
    <source>
        <dbReference type="EMBL" id="BBJ37622.1"/>
    </source>
</evidence>
<sequence length="78" mass="7893">MGQRWTPGAHAEGAAVDGATTEWEPDVMDLLVETLCRAVKSELSALGADTLLGELALGDTDAGAAITPGCGRPVRSAA</sequence>
<reference evidence="2 3" key="1">
    <citation type="journal article" date="2020" name="Int. J. Syst. Evol. Microbiol.">
        <title>Reclassification of Streptomyces castelarensis and Streptomyces sporoclivatus as later heterotypic synonyms of Streptomyces antimycoticus.</title>
        <authorList>
            <person name="Komaki H."/>
            <person name="Tamura T."/>
        </authorList>
    </citation>
    <scope>NUCLEOTIDE SEQUENCE [LARGE SCALE GENOMIC DNA]</scope>
    <source>
        <strain evidence="2 3">NBRC 100767</strain>
    </source>
</reference>
<name>A0A499UC40_9ACTN</name>
<dbReference type="Proteomes" id="UP000463951">
    <property type="component" value="Chromosome"/>
</dbReference>
<organism evidence="2 3">
    <name type="scientific">Streptomyces antimycoticus</name>
    <dbReference type="NCBI Taxonomy" id="68175"/>
    <lineage>
        <taxon>Bacteria</taxon>
        <taxon>Bacillati</taxon>
        <taxon>Actinomycetota</taxon>
        <taxon>Actinomycetes</taxon>
        <taxon>Kitasatosporales</taxon>
        <taxon>Streptomycetaceae</taxon>
        <taxon>Streptomyces</taxon>
        <taxon>Streptomyces violaceusniger group</taxon>
    </lineage>
</organism>
<evidence type="ECO:0000256" key="1">
    <source>
        <dbReference type="SAM" id="MobiDB-lite"/>
    </source>
</evidence>
<accession>A0A499UC40</accession>
<dbReference type="EMBL" id="AP019620">
    <property type="protein sequence ID" value="BBJ37622.1"/>
    <property type="molecule type" value="Genomic_DNA"/>
</dbReference>
<feature type="region of interest" description="Disordered" evidence="1">
    <location>
        <begin position="1"/>
        <end position="20"/>
    </location>
</feature>
<evidence type="ECO:0000313" key="3">
    <source>
        <dbReference type="Proteomes" id="UP000463951"/>
    </source>
</evidence>
<proteinExistence type="predicted"/>
<dbReference type="AlphaFoldDB" id="A0A499UC40"/>
<gene>
    <name evidence="2" type="ORF">SSPO_003400</name>
</gene>
<protein>
    <submittedName>
        <fullName evidence="2">Uncharacterized protein</fullName>
    </submittedName>
</protein>